<keyword evidence="1" id="KW-0732">Signal</keyword>
<dbReference type="AlphaFoldDB" id="A0A934RDG1"/>
<organism evidence="2 3">
    <name type="scientific">Haloferula rosea</name>
    <dbReference type="NCBI Taxonomy" id="490093"/>
    <lineage>
        <taxon>Bacteria</taxon>
        <taxon>Pseudomonadati</taxon>
        <taxon>Verrucomicrobiota</taxon>
        <taxon>Verrucomicrobiia</taxon>
        <taxon>Verrucomicrobiales</taxon>
        <taxon>Verrucomicrobiaceae</taxon>
        <taxon>Haloferula</taxon>
    </lineage>
</organism>
<keyword evidence="3" id="KW-1185">Reference proteome</keyword>
<comment type="caution">
    <text evidence="2">The sequence shown here is derived from an EMBL/GenBank/DDBJ whole genome shotgun (WGS) entry which is preliminary data.</text>
</comment>
<protein>
    <submittedName>
        <fullName evidence="2">Uncharacterized protein</fullName>
    </submittedName>
</protein>
<proteinExistence type="predicted"/>
<evidence type="ECO:0000256" key="1">
    <source>
        <dbReference type="SAM" id="SignalP"/>
    </source>
</evidence>
<reference evidence="2" key="1">
    <citation type="submission" date="2021-01" db="EMBL/GenBank/DDBJ databases">
        <title>Modified the classification status of verrucomicrobia.</title>
        <authorList>
            <person name="Feng X."/>
        </authorList>
    </citation>
    <scope>NUCLEOTIDE SEQUENCE</scope>
    <source>
        <strain evidence="2">KCTC 22201</strain>
    </source>
</reference>
<gene>
    <name evidence="2" type="ORF">JIN81_08395</name>
</gene>
<name>A0A934RDG1_9BACT</name>
<accession>A0A934RDG1</accession>
<feature type="chain" id="PRO_5037151758" evidence="1">
    <location>
        <begin position="21"/>
        <end position="161"/>
    </location>
</feature>
<evidence type="ECO:0000313" key="2">
    <source>
        <dbReference type="EMBL" id="MBK1827036.1"/>
    </source>
</evidence>
<evidence type="ECO:0000313" key="3">
    <source>
        <dbReference type="Proteomes" id="UP000658278"/>
    </source>
</evidence>
<feature type="signal peptide" evidence="1">
    <location>
        <begin position="1"/>
        <end position="20"/>
    </location>
</feature>
<sequence length="161" mass="16981">MKALLVTVLIGSLVSLDALAAEFRHIGDFIIRSRVKVSAGQTIPTTIKPLRLSAFTDGISVRISTEGVVDQASEYQIYRSDGIGRQRSSGGALEVVPGVQATSKKGGVFRQLRLTADTLTITTFPGVSNQTIITYAVVAPPPKAVPAPKPTEPDPTAKLAP</sequence>
<dbReference type="RefSeq" id="WP_200278484.1">
    <property type="nucleotide sequence ID" value="NZ_JAENII010000005.1"/>
</dbReference>
<dbReference type="Proteomes" id="UP000658278">
    <property type="component" value="Unassembled WGS sequence"/>
</dbReference>
<dbReference type="EMBL" id="JAENII010000005">
    <property type="protein sequence ID" value="MBK1827036.1"/>
    <property type="molecule type" value="Genomic_DNA"/>
</dbReference>